<evidence type="ECO:0000313" key="2">
    <source>
        <dbReference type="Proteomes" id="UP000594263"/>
    </source>
</evidence>
<dbReference type="Gramene" id="Kaladp0964s0012.1.v1.1">
    <property type="protein sequence ID" value="Kaladp0964s0012.1.v1.1"/>
    <property type="gene ID" value="Kaladp0964s0012.v1.1"/>
</dbReference>
<accession>A0A7N0VJ00</accession>
<dbReference type="CDD" id="cd07187">
    <property type="entry name" value="YvcK_like"/>
    <property type="match status" value="1"/>
</dbReference>
<dbReference type="OMA" id="ISAFCHA"/>
<dbReference type="AlphaFoldDB" id="A0A7N0VJ00"/>
<dbReference type="PANTHER" id="PTHR31240:SF0">
    <property type="entry name" value="MATERNAL EFFECT EMBRYO ARREST 18"/>
    <property type="match status" value="1"/>
</dbReference>
<evidence type="ECO:0000313" key="1">
    <source>
        <dbReference type="EnsemblPlants" id="Kaladp0964s0012.1.v1.1"/>
    </source>
</evidence>
<name>A0A7N0VJ00_KALFE</name>
<dbReference type="Proteomes" id="UP000594263">
    <property type="component" value="Unplaced"/>
</dbReference>
<dbReference type="InterPro" id="IPR038136">
    <property type="entry name" value="CofD-like_dom_sf"/>
</dbReference>
<dbReference type="InterPro" id="IPR002882">
    <property type="entry name" value="CofD"/>
</dbReference>
<dbReference type="EnsemblPlants" id="Kaladp0964s0012.1.v1.1">
    <property type="protein sequence ID" value="Kaladp0964s0012.1.v1.1"/>
    <property type="gene ID" value="Kaladp0964s0012.v1.1"/>
</dbReference>
<organism evidence="1 2">
    <name type="scientific">Kalanchoe fedtschenkoi</name>
    <name type="common">Lavender scallops</name>
    <name type="synonym">South American air plant</name>
    <dbReference type="NCBI Taxonomy" id="63787"/>
    <lineage>
        <taxon>Eukaryota</taxon>
        <taxon>Viridiplantae</taxon>
        <taxon>Streptophyta</taxon>
        <taxon>Embryophyta</taxon>
        <taxon>Tracheophyta</taxon>
        <taxon>Spermatophyta</taxon>
        <taxon>Magnoliopsida</taxon>
        <taxon>eudicotyledons</taxon>
        <taxon>Gunneridae</taxon>
        <taxon>Pentapetalae</taxon>
        <taxon>Saxifragales</taxon>
        <taxon>Crassulaceae</taxon>
        <taxon>Kalanchoe</taxon>
    </lineage>
</organism>
<dbReference type="PANTHER" id="PTHR31240">
    <property type="entry name" value="MATERNAL EFFECT EMBRYO ARREST 18"/>
    <property type="match status" value="1"/>
</dbReference>
<dbReference type="GO" id="GO:0043743">
    <property type="term" value="F:LPPG:FO 2-phospho-L-lactate transferase activity"/>
    <property type="evidence" value="ECO:0007669"/>
    <property type="project" value="InterPro"/>
</dbReference>
<keyword evidence="2" id="KW-1185">Reference proteome</keyword>
<dbReference type="SUPFAM" id="SSF142338">
    <property type="entry name" value="CofD-like"/>
    <property type="match status" value="1"/>
</dbReference>
<dbReference type="Pfam" id="PF01933">
    <property type="entry name" value="CofD"/>
    <property type="match status" value="1"/>
</dbReference>
<protein>
    <submittedName>
        <fullName evidence="1">Uncharacterized protein</fullName>
    </submittedName>
</protein>
<dbReference type="Gene3D" id="3.40.50.10680">
    <property type="entry name" value="CofD-like domains"/>
    <property type="match status" value="1"/>
</dbReference>
<proteinExistence type="predicted"/>
<sequence>MFKSRDNFHFSLCVGVVVPRNILLFLSAQMDCVGGGTAFHDVIAELRKLTTQVTHVIPVSNDEGSAAEILRVFGGPAVGDLRSRCLALSDGSNVETLAVRALLGHRLPNDPRRAKSEWYQIVEGEHTLWIGLSEAHRQIIRGFSVHFQTQVHLRSDEKFCFSDGSIGDFFLVGARIFSLSLDAATLLFSEVLGIPAGSKVLPVISTSDRLTLGCQLMDSKEREIIRGHKKISHPSDRLPHSSRIKRVFYVSSEGDNEVFPSVNPAVLKHLDEVDCIVYEMGSLFTSICSSLLLNGVGEKIASRTCPKVLILSGSNDFETSGFKASSYVTVITEALNRVHGNGRNRLRNKPKHYITTLFVPKGYKFVVDNRLLEEQEVFDVSVSSFCHVLMFRIEQEDQRYR</sequence>
<reference evidence="1" key="1">
    <citation type="submission" date="2021-01" db="UniProtKB">
        <authorList>
            <consortium name="EnsemblPlants"/>
        </authorList>
    </citation>
    <scope>IDENTIFICATION</scope>
</reference>